<evidence type="ECO:0000313" key="22">
    <source>
        <dbReference type="Proteomes" id="UP000037395"/>
    </source>
</evidence>
<dbReference type="RefSeq" id="WP_063738035.1">
    <property type="nucleotide sequence ID" value="NZ_JBEZYM010000031.1"/>
</dbReference>
<feature type="transmembrane region" description="Helical" evidence="19">
    <location>
        <begin position="195"/>
        <end position="216"/>
    </location>
</feature>
<keyword evidence="13 19" id="KW-1133">Transmembrane helix</keyword>
<name>A0A1E7MVR1_KITAU</name>
<feature type="region of interest" description="Disordered" evidence="18">
    <location>
        <begin position="548"/>
        <end position="588"/>
    </location>
</feature>
<feature type="region of interest" description="Disordered" evidence="18">
    <location>
        <begin position="1"/>
        <end position="32"/>
    </location>
</feature>
<feature type="compositionally biased region" description="Basic residues" evidence="18">
    <location>
        <begin position="572"/>
        <end position="588"/>
    </location>
</feature>
<feature type="transmembrane region" description="Helical" evidence="19">
    <location>
        <begin position="228"/>
        <end position="254"/>
    </location>
</feature>
<evidence type="ECO:0000256" key="15">
    <source>
        <dbReference type="ARBA" id="ARBA00023136"/>
    </source>
</evidence>
<dbReference type="Proteomes" id="UP000037395">
    <property type="component" value="Unassembled WGS sequence"/>
</dbReference>
<evidence type="ECO:0000256" key="16">
    <source>
        <dbReference type="ARBA" id="ARBA00029351"/>
    </source>
</evidence>
<dbReference type="GO" id="GO:0005886">
    <property type="term" value="C:plasma membrane"/>
    <property type="evidence" value="ECO:0007669"/>
    <property type="project" value="UniProtKB-SubCell"/>
</dbReference>
<evidence type="ECO:0000256" key="3">
    <source>
        <dbReference type="ARBA" id="ARBA00012951"/>
    </source>
</evidence>
<evidence type="ECO:0000259" key="20">
    <source>
        <dbReference type="PROSITE" id="PS51002"/>
    </source>
</evidence>
<keyword evidence="7" id="KW-0349">Heme</keyword>
<keyword evidence="12" id="KW-0249">Electron transport</keyword>
<dbReference type="GO" id="GO:0016491">
    <property type="term" value="F:oxidoreductase activity"/>
    <property type="evidence" value="ECO:0007669"/>
    <property type="project" value="InterPro"/>
</dbReference>
<evidence type="ECO:0000256" key="17">
    <source>
        <dbReference type="ARBA" id="ARBA00029568"/>
    </source>
</evidence>
<comment type="catalytic activity">
    <reaction evidence="16">
        <text>a quinol + 2 Fe(III)-[cytochrome c](out) = a quinone + 2 Fe(II)-[cytochrome c](out) + 2 H(+)(out)</text>
        <dbReference type="Rhea" id="RHEA:11484"/>
        <dbReference type="Rhea" id="RHEA-COMP:10350"/>
        <dbReference type="Rhea" id="RHEA-COMP:14399"/>
        <dbReference type="ChEBI" id="CHEBI:15378"/>
        <dbReference type="ChEBI" id="CHEBI:24646"/>
        <dbReference type="ChEBI" id="CHEBI:29033"/>
        <dbReference type="ChEBI" id="CHEBI:29034"/>
        <dbReference type="ChEBI" id="CHEBI:132124"/>
        <dbReference type="EC" id="7.1.1.8"/>
    </reaction>
</comment>
<evidence type="ECO:0000256" key="12">
    <source>
        <dbReference type="ARBA" id="ARBA00022982"/>
    </source>
</evidence>
<dbReference type="GO" id="GO:0046872">
    <property type="term" value="F:metal ion binding"/>
    <property type="evidence" value="ECO:0007669"/>
    <property type="project" value="UniProtKB-KW"/>
</dbReference>
<comment type="subcellular location">
    <subcellularLocation>
        <location evidence="2">Cell membrane</location>
        <topology evidence="2">Multi-pass membrane protein</topology>
    </subcellularLocation>
</comment>
<feature type="transmembrane region" description="Helical" evidence="19">
    <location>
        <begin position="163"/>
        <end position="183"/>
    </location>
</feature>
<evidence type="ECO:0000256" key="19">
    <source>
        <dbReference type="SAM" id="Phobius"/>
    </source>
</evidence>
<feature type="domain" description="Cytochrome b/b6 N-terminal region profile" evidence="20">
    <location>
        <begin position="34"/>
        <end position="260"/>
    </location>
</feature>
<comment type="caution">
    <text evidence="21">The sequence shown here is derived from an EMBL/GenBank/DDBJ whole genome shotgun (WGS) entry which is preliminary data.</text>
</comment>
<evidence type="ECO:0000256" key="14">
    <source>
        <dbReference type="ARBA" id="ARBA00023004"/>
    </source>
</evidence>
<dbReference type="OrthoDB" id="9804503at2"/>
<keyword evidence="5" id="KW-0813">Transport</keyword>
<dbReference type="GO" id="GO:0008121">
    <property type="term" value="F:quinol-cytochrome-c reductase activity"/>
    <property type="evidence" value="ECO:0007669"/>
    <property type="project" value="UniProtKB-EC"/>
</dbReference>
<protein>
    <recommendedName>
        <fullName evidence="4">Cytochrome bc1 complex cytochrome b subunit</fullName>
        <ecNumber evidence="3">7.1.1.8</ecNumber>
    </recommendedName>
    <alternativeName>
        <fullName evidence="17">Cytochrome bc1 reductase complex subunit QcrB</fullName>
    </alternativeName>
</protein>
<reference evidence="21" key="1">
    <citation type="submission" date="2016-08" db="EMBL/GenBank/DDBJ databases">
        <title>Sequencing, Assembly and Comparative Genomics of S. aureofaciens ATCC 10762.</title>
        <authorList>
            <person name="Gradnigo J.S."/>
            <person name="Johnson N."/>
            <person name="Somerville G.A."/>
        </authorList>
    </citation>
    <scope>NUCLEOTIDE SEQUENCE [LARGE SCALE GENOMIC DNA]</scope>
    <source>
        <strain evidence="21">ATCC 10762</strain>
    </source>
</reference>
<dbReference type="PANTHER" id="PTHR19271:SF16">
    <property type="entry name" value="CYTOCHROME B"/>
    <property type="match status" value="1"/>
</dbReference>
<evidence type="ECO:0000256" key="2">
    <source>
        <dbReference type="ARBA" id="ARBA00004651"/>
    </source>
</evidence>
<comment type="cofactor">
    <cofactor evidence="1">
        <name>heme</name>
        <dbReference type="ChEBI" id="CHEBI:30413"/>
    </cofactor>
</comment>
<dbReference type="SUPFAM" id="SSF81648">
    <property type="entry name" value="a domain/subunit of cytochrome bc1 complex (Ubiquinol-cytochrome c reductase)"/>
    <property type="match status" value="1"/>
</dbReference>
<keyword evidence="6" id="KW-1003">Cell membrane</keyword>
<keyword evidence="10" id="KW-0479">Metal-binding</keyword>
<dbReference type="InterPro" id="IPR027387">
    <property type="entry name" value="Cytb/b6-like_sf"/>
</dbReference>
<evidence type="ECO:0000256" key="18">
    <source>
        <dbReference type="SAM" id="MobiDB-lite"/>
    </source>
</evidence>
<dbReference type="PANTHER" id="PTHR19271">
    <property type="entry name" value="CYTOCHROME B"/>
    <property type="match status" value="1"/>
</dbReference>
<dbReference type="FunFam" id="1.20.810.10:FF:000007">
    <property type="entry name" value="Ubiquinol-cytochrome C reductase B subunit"/>
    <property type="match status" value="1"/>
</dbReference>
<feature type="transmembrane region" description="Helical" evidence="19">
    <location>
        <begin position="130"/>
        <end position="151"/>
    </location>
</feature>
<dbReference type="Gene3D" id="1.20.810.10">
    <property type="entry name" value="Cytochrome Bc1 Complex, Chain C"/>
    <property type="match status" value="1"/>
</dbReference>
<accession>A0A1E7MVR1</accession>
<organism evidence="21 22">
    <name type="scientific">Kitasatospora aureofaciens</name>
    <name type="common">Streptomyces aureofaciens</name>
    <dbReference type="NCBI Taxonomy" id="1894"/>
    <lineage>
        <taxon>Bacteria</taxon>
        <taxon>Bacillati</taxon>
        <taxon>Actinomycetota</taxon>
        <taxon>Actinomycetes</taxon>
        <taxon>Kitasatosporales</taxon>
        <taxon>Streptomycetaceae</taxon>
        <taxon>Kitasatospora</taxon>
    </lineage>
</organism>
<feature type="compositionally biased region" description="Low complexity" evidence="18">
    <location>
        <begin position="549"/>
        <end position="563"/>
    </location>
</feature>
<dbReference type="GO" id="GO:0022904">
    <property type="term" value="P:respiratory electron transport chain"/>
    <property type="evidence" value="ECO:0007669"/>
    <property type="project" value="InterPro"/>
</dbReference>
<feature type="transmembrane region" description="Helical" evidence="19">
    <location>
        <begin position="62"/>
        <end position="86"/>
    </location>
</feature>
<proteinExistence type="predicted"/>
<keyword evidence="8" id="KW-0679">Respiratory chain</keyword>
<evidence type="ECO:0000256" key="10">
    <source>
        <dbReference type="ARBA" id="ARBA00022723"/>
    </source>
</evidence>
<evidence type="ECO:0000256" key="11">
    <source>
        <dbReference type="ARBA" id="ARBA00022967"/>
    </source>
</evidence>
<feature type="transmembrane region" description="Helical" evidence="19">
    <location>
        <begin position="352"/>
        <end position="373"/>
    </location>
</feature>
<evidence type="ECO:0000313" key="21">
    <source>
        <dbReference type="EMBL" id="OEV32353.1"/>
    </source>
</evidence>
<evidence type="ECO:0000256" key="1">
    <source>
        <dbReference type="ARBA" id="ARBA00001971"/>
    </source>
</evidence>
<evidence type="ECO:0000256" key="4">
    <source>
        <dbReference type="ARBA" id="ARBA00016116"/>
    </source>
</evidence>
<sequence>MDGNQGIDPPPDGLADRDEQVGTSPAGPTRGERAVRAVDGRLPLAEAGKELLRKVFPDHWSFLLGELALYSFVFLLLTGVFLTFFFTPSMTDLDYHGSYLPLRGVRMSEAYASTLRISFDVRGGLLVRQIHHWAALLFTASICAHLLRVFFTGAFRRPRELNWVIGLTMFALALLEGFSGYSLPDDTLSGTGLRIAEGVLLSVPVVGTYLSFFVFGGDFPGHAVIPRLFTVHILLVPGLLLALIGAHLTLVVVLKHTQWAEPGRTNRNVVGHPFFPQFLVRTTGLAFTVGGVLALSAVLAEINPIWRYSAYRPDVVGAGAQPDWYIGFIEGALRLIPAVETGVLGHTVSWNVFLPALVVPGLLFAGLYAYPFVERWLTPGSGEHHLCDRPRNKPVRTGLGAAGVAFYTVLLVAGGNDVIAYYFGISVNSLTWGLRAAFFLAPPLTFVVTRRICLALQARDRHRLLEGDETGRIDQSIVGGFDGHHRPVPAAERYAMLVRDVPEPEEPLPGAPRTERVRAALGSWYHGDRVELPATEQESRAVTAVLTDPVHAPRPAAERPAPVGGRGPLGRLFRRLRPRRRRGRGTGR</sequence>
<evidence type="ECO:0000256" key="5">
    <source>
        <dbReference type="ARBA" id="ARBA00022448"/>
    </source>
</evidence>
<dbReference type="InterPro" id="IPR005797">
    <property type="entry name" value="Cyt_b/b6_N"/>
</dbReference>
<dbReference type="EC" id="7.1.1.8" evidence="3"/>
<keyword evidence="11" id="KW-1278">Translocase</keyword>
<keyword evidence="9 19" id="KW-0812">Transmembrane</keyword>
<evidence type="ECO:0000256" key="6">
    <source>
        <dbReference type="ARBA" id="ARBA00022475"/>
    </source>
</evidence>
<dbReference type="EMBL" id="JPRF03000097">
    <property type="protein sequence ID" value="OEV32353.1"/>
    <property type="molecule type" value="Genomic_DNA"/>
</dbReference>
<dbReference type="Pfam" id="PF13631">
    <property type="entry name" value="Cytochrom_B_N_2"/>
    <property type="match status" value="1"/>
</dbReference>
<evidence type="ECO:0000256" key="7">
    <source>
        <dbReference type="ARBA" id="ARBA00022617"/>
    </source>
</evidence>
<gene>
    <name evidence="21" type="ORF">HS99_0016775</name>
</gene>
<dbReference type="InterPro" id="IPR016174">
    <property type="entry name" value="Di-haem_cyt_TM"/>
</dbReference>
<dbReference type="InterPro" id="IPR036150">
    <property type="entry name" value="Cyt_b/b6_C_sf"/>
</dbReference>
<keyword evidence="22" id="KW-1185">Reference proteome</keyword>
<evidence type="ECO:0000256" key="9">
    <source>
        <dbReference type="ARBA" id="ARBA00022692"/>
    </source>
</evidence>
<dbReference type="AlphaFoldDB" id="A0A1E7MVR1"/>
<dbReference type="PROSITE" id="PS51002">
    <property type="entry name" value="CYTB_NTER"/>
    <property type="match status" value="1"/>
</dbReference>
<keyword evidence="15 19" id="KW-0472">Membrane</keyword>
<keyword evidence="14" id="KW-0408">Iron</keyword>
<evidence type="ECO:0000256" key="8">
    <source>
        <dbReference type="ARBA" id="ARBA00022660"/>
    </source>
</evidence>
<evidence type="ECO:0000256" key="13">
    <source>
        <dbReference type="ARBA" id="ARBA00022989"/>
    </source>
</evidence>
<dbReference type="SUPFAM" id="SSF81342">
    <property type="entry name" value="Transmembrane di-heme cytochromes"/>
    <property type="match status" value="1"/>
</dbReference>